<keyword evidence="4 6" id="KW-0501">Molybdenum cofactor biosynthesis</keyword>
<feature type="active site" evidence="6">
    <location>
        <position position="142"/>
    </location>
</feature>
<dbReference type="HAMAP" id="MF_01224_B">
    <property type="entry name" value="MoaC_B"/>
    <property type="match status" value="1"/>
</dbReference>
<comment type="catalytic activity">
    <reaction evidence="1 6">
        <text>(8S)-3',8-cyclo-7,8-dihydroguanosine 5'-triphosphate = cyclic pyranopterin phosphate + diphosphate</text>
        <dbReference type="Rhea" id="RHEA:49580"/>
        <dbReference type="ChEBI" id="CHEBI:33019"/>
        <dbReference type="ChEBI" id="CHEBI:59648"/>
        <dbReference type="ChEBI" id="CHEBI:131766"/>
        <dbReference type="EC" id="4.6.1.17"/>
    </reaction>
</comment>
<feature type="domain" description="Molybdopterin cofactor biosynthesis C (MoaC)" evidence="7">
    <location>
        <begin position="29"/>
        <end position="164"/>
    </location>
</feature>
<dbReference type="EC" id="4.6.1.17" evidence="3 6"/>
<keyword evidence="5 6" id="KW-0456">Lyase</keyword>
<dbReference type="InterPro" id="IPR050105">
    <property type="entry name" value="MoCo_biosynth_MoaA/MoaC"/>
</dbReference>
<dbReference type="CDD" id="cd01420">
    <property type="entry name" value="MoaC_PE"/>
    <property type="match status" value="1"/>
</dbReference>
<feature type="binding site" evidence="6">
    <location>
        <begin position="89"/>
        <end position="91"/>
    </location>
    <ligand>
        <name>substrate</name>
    </ligand>
</feature>
<comment type="subunit">
    <text evidence="6">Homohexamer; trimer of dimers.</text>
</comment>
<sequence length="177" mass="18697">MASTFPENFSKFPETTGLSHLDASGEAHMVDVSAKPVTLREAVAAGQVRMTQETFAAIQAGNAPKGDVLGTAKLAGIMAAKQTSQLIPLCHPLPLQKIDVQLTPDPDLPGYQILATVKTKAETGVEMEALTAVSVAALTLYDMAKALEKTMEIEAIRLVRKTGGKSGDFDATSREKG</sequence>
<dbReference type="EMBL" id="DSPX01000130">
    <property type="protein sequence ID" value="HGG01562.1"/>
    <property type="molecule type" value="Genomic_DNA"/>
</dbReference>
<dbReference type="NCBIfam" id="NF006870">
    <property type="entry name" value="PRK09364.1"/>
    <property type="match status" value="1"/>
</dbReference>
<dbReference type="InterPro" id="IPR002820">
    <property type="entry name" value="Mopterin_CF_biosynth-C_dom"/>
</dbReference>
<comment type="function">
    <text evidence="6">Catalyzes the conversion of (8S)-3',8-cyclo-7,8-dihydroguanosine 5'-triphosphate to cyclic pyranopterin monophosphate (cPMP).</text>
</comment>
<reference evidence="8" key="1">
    <citation type="journal article" date="2020" name="mSystems">
        <title>Genome- and Community-Level Interaction Insights into Carbon Utilization and Element Cycling Functions of Hydrothermarchaeota in Hydrothermal Sediment.</title>
        <authorList>
            <person name="Zhou Z."/>
            <person name="Liu Y."/>
            <person name="Xu W."/>
            <person name="Pan J."/>
            <person name="Luo Z.H."/>
            <person name="Li M."/>
        </authorList>
    </citation>
    <scope>NUCLEOTIDE SEQUENCE [LARGE SCALE GENOMIC DNA]</scope>
    <source>
        <strain evidence="8">SpSt-374</strain>
    </source>
</reference>
<dbReference type="InterPro" id="IPR023045">
    <property type="entry name" value="MoaC"/>
</dbReference>
<evidence type="ECO:0000256" key="3">
    <source>
        <dbReference type="ARBA" id="ARBA00012575"/>
    </source>
</evidence>
<comment type="similarity">
    <text evidence="6">Belongs to the MoaC family.</text>
</comment>
<organism evidence="8">
    <name type="scientific">Planktothricoides sp. SpSt-374</name>
    <dbReference type="NCBI Taxonomy" id="2282167"/>
    <lineage>
        <taxon>Bacteria</taxon>
        <taxon>Bacillati</taxon>
        <taxon>Cyanobacteriota</taxon>
        <taxon>Cyanophyceae</taxon>
        <taxon>Oscillatoriophycideae</taxon>
        <taxon>Oscillatoriales</taxon>
        <taxon>Oscillatoriaceae</taxon>
        <taxon>Planktothricoides</taxon>
    </lineage>
</organism>
<dbReference type="InterPro" id="IPR047594">
    <property type="entry name" value="MoaC_bact/euk"/>
</dbReference>
<dbReference type="Pfam" id="PF01967">
    <property type="entry name" value="MoaC"/>
    <property type="match status" value="1"/>
</dbReference>
<dbReference type="UniPathway" id="UPA00344"/>
<evidence type="ECO:0000256" key="2">
    <source>
        <dbReference type="ARBA" id="ARBA00005046"/>
    </source>
</evidence>
<evidence type="ECO:0000259" key="7">
    <source>
        <dbReference type="Pfam" id="PF01967"/>
    </source>
</evidence>
<proteinExistence type="inferred from homology"/>
<evidence type="ECO:0000256" key="4">
    <source>
        <dbReference type="ARBA" id="ARBA00023150"/>
    </source>
</evidence>
<dbReference type="SUPFAM" id="SSF55040">
    <property type="entry name" value="Molybdenum cofactor biosynthesis protein C, MoaC"/>
    <property type="match status" value="1"/>
</dbReference>
<evidence type="ECO:0000313" key="8">
    <source>
        <dbReference type="EMBL" id="HGG01562.1"/>
    </source>
</evidence>
<feature type="binding site" evidence="6">
    <location>
        <begin position="127"/>
        <end position="128"/>
    </location>
    <ligand>
        <name>substrate</name>
    </ligand>
</feature>
<dbReference type="PANTHER" id="PTHR22960">
    <property type="entry name" value="MOLYBDOPTERIN COFACTOR SYNTHESIS PROTEIN A"/>
    <property type="match status" value="1"/>
</dbReference>
<dbReference type="NCBIfam" id="TIGR00581">
    <property type="entry name" value="moaC"/>
    <property type="match status" value="1"/>
</dbReference>
<gene>
    <name evidence="6 8" type="primary">moaC</name>
    <name evidence="8" type="ORF">ENR15_13170</name>
</gene>
<accession>A0A7C3ZL46</accession>
<evidence type="ECO:0000256" key="1">
    <source>
        <dbReference type="ARBA" id="ARBA00001637"/>
    </source>
</evidence>
<comment type="caution">
    <text evidence="8">The sequence shown here is derived from an EMBL/GenBank/DDBJ whole genome shotgun (WGS) entry which is preliminary data.</text>
</comment>
<protein>
    <recommendedName>
        <fullName evidence="3 6">Cyclic pyranopterin monophosphate synthase</fullName>
        <ecNumber evidence="3 6">4.6.1.17</ecNumber>
    </recommendedName>
    <alternativeName>
        <fullName evidence="6">Molybdenum cofactor biosynthesis protein C</fullName>
    </alternativeName>
</protein>
<dbReference type="PANTHER" id="PTHR22960:SF29">
    <property type="entry name" value="CYCLIC PYRANOPTERIN MONOPHOSPHATE SYNTHASE"/>
    <property type="match status" value="1"/>
</dbReference>
<evidence type="ECO:0000256" key="6">
    <source>
        <dbReference type="HAMAP-Rule" id="MF_01224"/>
    </source>
</evidence>
<dbReference type="InterPro" id="IPR036522">
    <property type="entry name" value="MoaC_sf"/>
</dbReference>
<dbReference type="Gene3D" id="3.30.70.640">
    <property type="entry name" value="Molybdopterin cofactor biosynthesis C (MoaC) domain"/>
    <property type="match status" value="1"/>
</dbReference>
<dbReference type="GO" id="GO:0061799">
    <property type="term" value="F:cyclic pyranopterin monophosphate synthase activity"/>
    <property type="evidence" value="ECO:0007669"/>
    <property type="project" value="UniProtKB-UniRule"/>
</dbReference>
<dbReference type="GO" id="GO:0006777">
    <property type="term" value="P:Mo-molybdopterin cofactor biosynthetic process"/>
    <property type="evidence" value="ECO:0007669"/>
    <property type="project" value="UniProtKB-UniRule"/>
</dbReference>
<name>A0A7C3ZL46_9CYAN</name>
<comment type="pathway">
    <text evidence="2 6">Cofactor biosynthesis; molybdopterin biosynthesis.</text>
</comment>
<dbReference type="AlphaFoldDB" id="A0A7C3ZL46"/>
<evidence type="ECO:0000256" key="5">
    <source>
        <dbReference type="ARBA" id="ARBA00023239"/>
    </source>
</evidence>